<dbReference type="CDD" id="cd12398">
    <property type="entry name" value="RRM_CSTF2_RNA15_like"/>
    <property type="match status" value="1"/>
</dbReference>
<dbReference type="InterPro" id="IPR000504">
    <property type="entry name" value="RRM_dom"/>
</dbReference>
<comment type="subcellular location">
    <subcellularLocation>
        <location evidence="1">Nucleus</location>
    </subcellularLocation>
</comment>
<feature type="region of interest" description="Disordered" evidence="5">
    <location>
        <begin position="107"/>
        <end position="128"/>
    </location>
</feature>
<dbReference type="AlphaFoldDB" id="A0A914EHT1"/>
<dbReference type="WBParaSite" id="ACRNAN_scaffold8455.g23634.t1">
    <property type="protein sequence ID" value="ACRNAN_scaffold8455.g23634.t1"/>
    <property type="gene ID" value="ACRNAN_scaffold8455.g23634"/>
</dbReference>
<dbReference type="SUPFAM" id="SSF54928">
    <property type="entry name" value="RNA-binding domain, RBD"/>
    <property type="match status" value="1"/>
</dbReference>
<feature type="compositionally biased region" description="Low complexity" evidence="5">
    <location>
        <begin position="291"/>
        <end position="303"/>
    </location>
</feature>
<feature type="domain" description="RRM" evidence="6">
    <location>
        <begin position="15"/>
        <end position="93"/>
    </location>
</feature>
<dbReference type="GO" id="GO:0003729">
    <property type="term" value="F:mRNA binding"/>
    <property type="evidence" value="ECO:0007669"/>
    <property type="project" value="TreeGrafter"/>
</dbReference>
<dbReference type="InterPro" id="IPR035979">
    <property type="entry name" value="RBD_domain_sf"/>
</dbReference>
<evidence type="ECO:0000256" key="1">
    <source>
        <dbReference type="ARBA" id="ARBA00004123"/>
    </source>
</evidence>
<evidence type="ECO:0000259" key="6">
    <source>
        <dbReference type="PROSITE" id="PS50102"/>
    </source>
</evidence>
<dbReference type="Pfam" id="PF00076">
    <property type="entry name" value="RRM_1"/>
    <property type="match status" value="1"/>
</dbReference>
<evidence type="ECO:0000256" key="4">
    <source>
        <dbReference type="PROSITE-ProRule" id="PRU00176"/>
    </source>
</evidence>
<dbReference type="FunFam" id="1.25.40.630:FF:000001">
    <property type="entry name" value="Cleavage stimulation factor subunit 2"/>
    <property type="match status" value="1"/>
</dbReference>
<keyword evidence="3" id="KW-0539">Nucleus</keyword>
<evidence type="ECO:0000313" key="7">
    <source>
        <dbReference type="Proteomes" id="UP000887540"/>
    </source>
</evidence>
<reference evidence="8" key="1">
    <citation type="submission" date="2022-11" db="UniProtKB">
        <authorList>
            <consortium name="WormBaseParasite"/>
        </authorList>
    </citation>
    <scope>IDENTIFICATION</scope>
</reference>
<evidence type="ECO:0000256" key="3">
    <source>
        <dbReference type="ARBA" id="ARBA00023242"/>
    </source>
</evidence>
<dbReference type="GO" id="GO:0005847">
    <property type="term" value="C:mRNA cleavage and polyadenylation specificity factor complex"/>
    <property type="evidence" value="ECO:0007669"/>
    <property type="project" value="TreeGrafter"/>
</dbReference>
<dbReference type="SMART" id="SM00360">
    <property type="entry name" value="RRM"/>
    <property type="match status" value="1"/>
</dbReference>
<dbReference type="InterPro" id="IPR025742">
    <property type="entry name" value="CSTF2_hinge"/>
</dbReference>
<protein>
    <submittedName>
        <fullName evidence="8">RRM domain-containing protein</fullName>
    </submittedName>
</protein>
<dbReference type="InterPro" id="IPR012677">
    <property type="entry name" value="Nucleotide-bd_a/b_plait_sf"/>
</dbReference>
<dbReference type="Pfam" id="PF14327">
    <property type="entry name" value="CSTF2_hinge"/>
    <property type="match status" value="1"/>
</dbReference>
<feature type="compositionally biased region" description="Pro residues" evidence="5">
    <location>
        <begin position="252"/>
        <end position="264"/>
    </location>
</feature>
<dbReference type="Gene3D" id="3.30.70.330">
    <property type="match status" value="1"/>
</dbReference>
<dbReference type="FunFam" id="1.10.20.70:FF:000001">
    <property type="entry name" value="Cleavage stimulation factor subunit 2"/>
    <property type="match status" value="1"/>
</dbReference>
<dbReference type="Gene3D" id="1.25.40.630">
    <property type="match status" value="1"/>
</dbReference>
<name>A0A914EHT1_9BILA</name>
<keyword evidence="7" id="KW-1185">Reference proteome</keyword>
<organism evidence="7 8">
    <name type="scientific">Acrobeloides nanus</name>
    <dbReference type="NCBI Taxonomy" id="290746"/>
    <lineage>
        <taxon>Eukaryota</taxon>
        <taxon>Metazoa</taxon>
        <taxon>Ecdysozoa</taxon>
        <taxon>Nematoda</taxon>
        <taxon>Chromadorea</taxon>
        <taxon>Rhabditida</taxon>
        <taxon>Tylenchina</taxon>
        <taxon>Cephalobomorpha</taxon>
        <taxon>Cephaloboidea</taxon>
        <taxon>Cephalobidae</taxon>
        <taxon>Acrobeloides</taxon>
    </lineage>
</organism>
<dbReference type="InterPro" id="IPR026896">
    <property type="entry name" value="CSTF_C"/>
</dbReference>
<dbReference type="PROSITE" id="PS50102">
    <property type="entry name" value="RRM"/>
    <property type="match status" value="1"/>
</dbReference>
<dbReference type="PANTHER" id="PTHR45735">
    <property type="entry name" value="CLEAVAGE STIMULATION FACTOR SUBUNIT 2"/>
    <property type="match status" value="1"/>
</dbReference>
<evidence type="ECO:0000313" key="8">
    <source>
        <dbReference type="WBParaSite" id="ACRNAN_scaffold8455.g23634.t1"/>
    </source>
</evidence>
<accession>A0A914EHT1</accession>
<dbReference type="Gene3D" id="1.10.20.70">
    <property type="entry name" value="Transcription termination and cleavage factor, C-terminal domain"/>
    <property type="match status" value="1"/>
</dbReference>
<sequence>MSKNAQLSATDRTMRTVFVGNINYDVTEDQVRQILVQAGPIVSFNIVRDRETGRPKGFGFCEFVEPQIADSAIRNLNGFEIGGRPLRIDSAANGERSAEETQQLQSVLTGQVEESPYGPEPEAGKAPEAIARTVASLPPERMFELMKEMKECVNNNPSMARHLLQSNPQLAYALLQAQVVMRVVDPRVAISMLHRETPAHVRPFHTEFSGPAPGVAPQMPVPQQPSSYGAAGPGFMAHPIPGGPQIATQVRGPPPGYNRPPHPPISTTTTMPPQMIPMSRSTPPAAPSPPVSRSSSSSALPPTSDEEKNAQLLVQVLQLSEEQINLLAPEDKQKVIELRNQLRKTVNT</sequence>
<dbReference type="InterPro" id="IPR038192">
    <property type="entry name" value="CSTF_C_sf"/>
</dbReference>
<proteinExistence type="predicted"/>
<dbReference type="PANTHER" id="PTHR45735:SF2">
    <property type="entry name" value="CLEAVAGE STIMULATION FACTOR SUBUNIT 2"/>
    <property type="match status" value="1"/>
</dbReference>
<feature type="region of interest" description="Disordered" evidence="5">
    <location>
        <begin position="244"/>
        <end position="307"/>
    </location>
</feature>
<evidence type="ECO:0000256" key="5">
    <source>
        <dbReference type="SAM" id="MobiDB-lite"/>
    </source>
</evidence>
<dbReference type="GO" id="GO:0031124">
    <property type="term" value="P:mRNA 3'-end processing"/>
    <property type="evidence" value="ECO:0007669"/>
    <property type="project" value="InterPro"/>
</dbReference>
<evidence type="ECO:0000256" key="2">
    <source>
        <dbReference type="ARBA" id="ARBA00022884"/>
    </source>
</evidence>
<dbReference type="Proteomes" id="UP000887540">
    <property type="component" value="Unplaced"/>
</dbReference>
<dbReference type="Pfam" id="PF14304">
    <property type="entry name" value="CSTF_C"/>
    <property type="match status" value="1"/>
</dbReference>
<feature type="compositionally biased region" description="Low complexity" evidence="5">
    <location>
        <begin position="265"/>
        <end position="283"/>
    </location>
</feature>
<keyword evidence="2 4" id="KW-0694">RNA-binding</keyword>